<dbReference type="InterPro" id="IPR023378">
    <property type="entry name" value="YheA/YmcA-like_dom_sf"/>
</dbReference>
<protein>
    <submittedName>
        <fullName evidence="1">YlbF family regulator</fullName>
    </submittedName>
</protein>
<name>A0ABW4ZVM3_9BACL</name>
<evidence type="ECO:0000313" key="2">
    <source>
        <dbReference type="Proteomes" id="UP001597343"/>
    </source>
</evidence>
<accession>A0ABW4ZVM3</accession>
<keyword evidence="2" id="KW-1185">Reference proteome</keyword>
<dbReference type="EMBL" id="JBHUIO010000005">
    <property type="protein sequence ID" value="MFD2169486.1"/>
    <property type="molecule type" value="Genomic_DNA"/>
</dbReference>
<dbReference type="RefSeq" id="WP_386044675.1">
    <property type="nucleotide sequence ID" value="NZ_JBHUIO010000005.1"/>
</dbReference>
<dbReference type="InterPro" id="IPR010368">
    <property type="entry name" value="Com_YlbF"/>
</dbReference>
<gene>
    <name evidence="1" type="ORF">ACFSOY_05710</name>
</gene>
<sequence>MNPYDKAHELARALTGSQEYQLLQRLKARVDADASARKVLDDFRRRQWELETRRLMGEEITGDDIERVTALQEALSLHATAREYLEAEYRFGLIYSDIHKIIGEAVSEVIAQPER</sequence>
<evidence type="ECO:0000313" key="1">
    <source>
        <dbReference type="EMBL" id="MFD2169486.1"/>
    </source>
</evidence>
<dbReference type="Proteomes" id="UP001597343">
    <property type="component" value="Unassembled WGS sequence"/>
</dbReference>
<reference evidence="2" key="1">
    <citation type="journal article" date="2019" name="Int. J. Syst. Evol. Microbiol.">
        <title>The Global Catalogue of Microorganisms (GCM) 10K type strain sequencing project: providing services to taxonomists for standard genome sequencing and annotation.</title>
        <authorList>
            <consortium name="The Broad Institute Genomics Platform"/>
            <consortium name="The Broad Institute Genome Sequencing Center for Infectious Disease"/>
            <person name="Wu L."/>
            <person name="Ma J."/>
        </authorList>
    </citation>
    <scope>NUCLEOTIDE SEQUENCE [LARGE SCALE GENOMIC DNA]</scope>
    <source>
        <strain evidence="2">CGMCC 1.13574</strain>
    </source>
</reference>
<comment type="caution">
    <text evidence="1">The sequence shown here is derived from an EMBL/GenBank/DDBJ whole genome shotgun (WGS) entry which is preliminary data.</text>
</comment>
<proteinExistence type="predicted"/>
<organism evidence="1 2">
    <name type="scientific">Tumebacillus lipolyticus</name>
    <dbReference type="NCBI Taxonomy" id="1280370"/>
    <lineage>
        <taxon>Bacteria</taxon>
        <taxon>Bacillati</taxon>
        <taxon>Bacillota</taxon>
        <taxon>Bacilli</taxon>
        <taxon>Bacillales</taxon>
        <taxon>Alicyclobacillaceae</taxon>
        <taxon>Tumebacillus</taxon>
    </lineage>
</organism>
<dbReference type="Gene3D" id="1.20.1500.10">
    <property type="entry name" value="YheA/YmcA-like"/>
    <property type="match status" value="1"/>
</dbReference>
<dbReference type="Pfam" id="PF06133">
    <property type="entry name" value="Com_YlbF"/>
    <property type="match status" value="1"/>
</dbReference>
<dbReference type="SUPFAM" id="SSF158622">
    <property type="entry name" value="YheA/YmcA-like"/>
    <property type="match status" value="1"/>
</dbReference>